<dbReference type="Gene3D" id="3.40.1190.10">
    <property type="entry name" value="Mur-like, catalytic domain"/>
    <property type="match status" value="1"/>
</dbReference>
<keyword evidence="7 9" id="KW-0131">Cell cycle</keyword>
<comment type="pathway">
    <text evidence="9">Cell wall biogenesis; peptidoglycan recycling.</text>
</comment>
<keyword evidence="8 9" id="KW-0961">Cell wall biogenesis/degradation</keyword>
<dbReference type="PANTHER" id="PTHR43445:SF5">
    <property type="entry name" value="UDP-N-ACETYLMURAMATE--L-ALANYL-GAMMA-D-GLUTAMYL-MESO-2,6-DIAMINOHEPTANDIOATE LIGASE"/>
    <property type="match status" value="1"/>
</dbReference>
<dbReference type="InterPro" id="IPR050061">
    <property type="entry name" value="MurCDEF_pg_biosynth"/>
</dbReference>
<evidence type="ECO:0000256" key="1">
    <source>
        <dbReference type="ARBA" id="ARBA00022598"/>
    </source>
</evidence>
<dbReference type="RefSeq" id="WP_068831400.1">
    <property type="nucleotide sequence ID" value="NZ_JBHSMX010000011.1"/>
</dbReference>
<keyword evidence="9" id="KW-0460">Magnesium</keyword>
<evidence type="ECO:0000259" key="11">
    <source>
        <dbReference type="Pfam" id="PF02875"/>
    </source>
</evidence>
<keyword evidence="4 9" id="KW-0067">ATP-binding</keyword>
<feature type="domain" description="Mur ligase N-terminal catalytic" evidence="10">
    <location>
        <begin position="2"/>
        <end position="106"/>
    </location>
</feature>
<evidence type="ECO:0000256" key="6">
    <source>
        <dbReference type="ARBA" id="ARBA00022984"/>
    </source>
</evidence>
<comment type="cofactor">
    <cofactor evidence="9">
        <name>Mg(2+)</name>
        <dbReference type="ChEBI" id="CHEBI:18420"/>
    </cofactor>
</comment>
<feature type="domain" description="Mur ligase central" evidence="12">
    <location>
        <begin position="124"/>
        <end position="308"/>
    </location>
</feature>
<dbReference type="HAMAP" id="MF_02020">
    <property type="entry name" value="Mpl"/>
    <property type="match status" value="1"/>
</dbReference>
<comment type="catalytic activity">
    <reaction evidence="9">
        <text>UDP-N-acetyl-alpha-D-muramate + L-alanyl-gamma-D-glutamyl-meso-2,6-diaminopimelate + ATP = UDP-N-acetyl-alpha-D-muramoyl-L-alanyl-gamma-D-glutamyl-meso-2,6-diaminopimelate + ADP + phosphate + H(+)</text>
        <dbReference type="Rhea" id="RHEA:29563"/>
        <dbReference type="ChEBI" id="CHEBI:15378"/>
        <dbReference type="ChEBI" id="CHEBI:30616"/>
        <dbReference type="ChEBI" id="CHEBI:43474"/>
        <dbReference type="ChEBI" id="CHEBI:61401"/>
        <dbReference type="ChEBI" id="CHEBI:70757"/>
        <dbReference type="ChEBI" id="CHEBI:83905"/>
        <dbReference type="ChEBI" id="CHEBI:456216"/>
        <dbReference type="EC" id="6.3.2.45"/>
    </reaction>
</comment>
<dbReference type="EMBL" id="JBHSMX010000011">
    <property type="protein sequence ID" value="MFC5520462.1"/>
    <property type="molecule type" value="Genomic_DNA"/>
</dbReference>
<dbReference type="Gene3D" id="3.90.190.20">
    <property type="entry name" value="Mur ligase, C-terminal domain"/>
    <property type="match status" value="1"/>
</dbReference>
<evidence type="ECO:0000256" key="5">
    <source>
        <dbReference type="ARBA" id="ARBA00022960"/>
    </source>
</evidence>
<dbReference type="Proteomes" id="UP001596084">
    <property type="component" value="Unassembled WGS sequence"/>
</dbReference>
<dbReference type="GO" id="GO:0106418">
    <property type="term" value="F:UDP-N-acetylmuramate-L-alanyl-gamma-D-glutamyl-meso-2,6-diaminoheptanedioate ligase activity"/>
    <property type="evidence" value="ECO:0007669"/>
    <property type="project" value="UniProtKB-EC"/>
</dbReference>
<feature type="binding site" evidence="9">
    <location>
        <begin position="126"/>
        <end position="132"/>
    </location>
    <ligand>
        <name>ATP</name>
        <dbReference type="ChEBI" id="CHEBI:30616"/>
    </ligand>
</feature>
<dbReference type="SUPFAM" id="SSF53623">
    <property type="entry name" value="MurD-like peptide ligases, catalytic domain"/>
    <property type="match status" value="1"/>
</dbReference>
<keyword evidence="2 9" id="KW-0132">Cell division</keyword>
<sequence length="481" mass="51723">MHIHILGICGTFMGGLAALAREAGHKVTGCDSGVYPPMSDQLRGLGIDLIEGYGADQLAFAPDVFVVGNVVSRARLADGSPKYPLMEAILNSGLPYTSGPQWLSGHVLHHPTHHATGPRHVLAVAGTHGKTTTTAMLAWILEQAGLQPGFLVGGVPLNFGVSARLGKGNTFVIEADEYDTAFFDKRSKFVHYRPRTAILNNLEFDHADIFDDLAAIERQFHHLVRTIPSQGRVVVNATEDSLQRVLAQGYWSERVLFGSSPVNQSGFTAQGEPHDFKVLKAGQTVAHVQWGISGMHNQLNALAAIAAAEHVGVAPEVAARALADFQNVKRRMEVRGVIHRPGGDITVYDDFAHHPTAIHTTVDGLRRQLEGGGKGGERILAIFEPRSNTMKLGTMTAQLPWSLEQADLAFCHAGGLDWDARAALVPMGDRAQVADNIEQLLEQVKAAARPGDHLLCMSNGGFGGIHARLLEVLRDHGGATV</sequence>
<comment type="caution">
    <text evidence="13">The sequence shown here is derived from an EMBL/GenBank/DDBJ whole genome shotgun (WGS) entry which is preliminary data.</text>
</comment>
<feature type="domain" description="Mur ligase C-terminal" evidence="11">
    <location>
        <begin position="330"/>
        <end position="460"/>
    </location>
</feature>
<keyword evidence="14" id="KW-1185">Reference proteome</keyword>
<accession>A0ABW0Q8I8</accession>
<evidence type="ECO:0000313" key="14">
    <source>
        <dbReference type="Proteomes" id="UP001596084"/>
    </source>
</evidence>
<dbReference type="SUPFAM" id="SSF53244">
    <property type="entry name" value="MurD-like peptide ligases, peptide-binding domain"/>
    <property type="match status" value="1"/>
</dbReference>
<evidence type="ECO:0000256" key="7">
    <source>
        <dbReference type="ARBA" id="ARBA00023306"/>
    </source>
</evidence>
<dbReference type="SUPFAM" id="SSF51984">
    <property type="entry name" value="MurCD N-terminal domain"/>
    <property type="match status" value="1"/>
</dbReference>
<dbReference type="InterPro" id="IPR004101">
    <property type="entry name" value="Mur_ligase_C"/>
</dbReference>
<evidence type="ECO:0000256" key="8">
    <source>
        <dbReference type="ARBA" id="ARBA00023316"/>
    </source>
</evidence>
<dbReference type="PANTHER" id="PTHR43445">
    <property type="entry name" value="UDP-N-ACETYLMURAMATE--L-ALANINE LIGASE-RELATED"/>
    <property type="match status" value="1"/>
</dbReference>
<comment type="similarity">
    <text evidence="9">Belongs to the MurCDEF family. Mpl subfamily.</text>
</comment>
<dbReference type="Pfam" id="PF08245">
    <property type="entry name" value="Mur_ligase_M"/>
    <property type="match status" value="1"/>
</dbReference>
<dbReference type="Gene3D" id="3.40.50.720">
    <property type="entry name" value="NAD(P)-binding Rossmann-like Domain"/>
    <property type="match status" value="1"/>
</dbReference>
<dbReference type="EC" id="6.3.2.45" evidence="9"/>
<gene>
    <name evidence="9 13" type="primary">mpl</name>
    <name evidence="13" type="ORF">ACFPP7_05985</name>
</gene>
<protein>
    <recommendedName>
        <fullName evidence="9">UDP-N-acetylmuramate--L-alanyl-gamma-D-glutamyl-meso-2,6-diaminoheptandioate ligase</fullName>
        <ecNumber evidence="9">6.3.2.45</ecNumber>
    </recommendedName>
    <alternativeName>
        <fullName evidence="9">Murein peptide ligase</fullName>
    </alternativeName>
    <alternativeName>
        <fullName evidence="9">UDP-N-acetylmuramate:L-alanyl-gamma-D-glutamyl-meso-diaminopimelate ligase</fullName>
    </alternativeName>
</protein>
<dbReference type="InterPro" id="IPR036565">
    <property type="entry name" value="Mur-like_cat_sf"/>
</dbReference>
<keyword evidence="5 9" id="KW-0133">Cell shape</keyword>
<organism evidence="13 14">
    <name type="scientific">Polaromonas jejuensis</name>
    <dbReference type="NCBI Taxonomy" id="457502"/>
    <lineage>
        <taxon>Bacteria</taxon>
        <taxon>Pseudomonadati</taxon>
        <taxon>Pseudomonadota</taxon>
        <taxon>Betaproteobacteria</taxon>
        <taxon>Burkholderiales</taxon>
        <taxon>Comamonadaceae</taxon>
        <taxon>Polaromonas</taxon>
    </lineage>
</organism>
<dbReference type="InterPro" id="IPR005757">
    <property type="entry name" value="Mpl"/>
</dbReference>
<reference evidence="14" key="1">
    <citation type="journal article" date="2019" name="Int. J. Syst. Evol. Microbiol.">
        <title>The Global Catalogue of Microorganisms (GCM) 10K type strain sequencing project: providing services to taxonomists for standard genome sequencing and annotation.</title>
        <authorList>
            <consortium name="The Broad Institute Genomics Platform"/>
            <consortium name="The Broad Institute Genome Sequencing Center for Infectious Disease"/>
            <person name="Wu L."/>
            <person name="Ma J."/>
        </authorList>
    </citation>
    <scope>NUCLEOTIDE SEQUENCE [LARGE SCALE GENOMIC DNA]</scope>
    <source>
        <strain evidence="14">CGMCC 4.7277</strain>
    </source>
</reference>
<keyword evidence="3 9" id="KW-0547">Nucleotide-binding</keyword>
<comment type="function">
    <text evidence="9">Reutilizes the intact tripeptide L-alanyl-gamma-D-glutamyl-meso-diaminopimelate by linking it to UDP-N-acetylmuramate.</text>
</comment>
<dbReference type="Pfam" id="PF01225">
    <property type="entry name" value="Mur_ligase"/>
    <property type="match status" value="1"/>
</dbReference>
<dbReference type="NCBIfam" id="TIGR01081">
    <property type="entry name" value="mpl"/>
    <property type="match status" value="1"/>
</dbReference>
<keyword evidence="6 9" id="KW-0573">Peptidoglycan synthesis</keyword>
<evidence type="ECO:0000256" key="9">
    <source>
        <dbReference type="HAMAP-Rule" id="MF_02020"/>
    </source>
</evidence>
<name>A0ABW0Q8I8_9BURK</name>
<evidence type="ECO:0000259" key="12">
    <source>
        <dbReference type="Pfam" id="PF08245"/>
    </source>
</evidence>
<dbReference type="Pfam" id="PF02875">
    <property type="entry name" value="Mur_ligase_C"/>
    <property type="match status" value="1"/>
</dbReference>
<evidence type="ECO:0000313" key="13">
    <source>
        <dbReference type="EMBL" id="MFC5520462.1"/>
    </source>
</evidence>
<evidence type="ECO:0000256" key="3">
    <source>
        <dbReference type="ARBA" id="ARBA00022741"/>
    </source>
</evidence>
<dbReference type="InterPro" id="IPR000713">
    <property type="entry name" value="Mur_ligase_N"/>
</dbReference>
<dbReference type="InterPro" id="IPR013221">
    <property type="entry name" value="Mur_ligase_cen"/>
</dbReference>
<dbReference type="InterPro" id="IPR036615">
    <property type="entry name" value="Mur_ligase_C_dom_sf"/>
</dbReference>
<evidence type="ECO:0000256" key="4">
    <source>
        <dbReference type="ARBA" id="ARBA00022840"/>
    </source>
</evidence>
<proteinExistence type="inferred from homology"/>
<evidence type="ECO:0000256" key="2">
    <source>
        <dbReference type="ARBA" id="ARBA00022618"/>
    </source>
</evidence>
<keyword evidence="1 9" id="KW-0436">Ligase</keyword>
<evidence type="ECO:0000259" key="10">
    <source>
        <dbReference type="Pfam" id="PF01225"/>
    </source>
</evidence>